<evidence type="ECO:0000313" key="7">
    <source>
        <dbReference type="EMBL" id="VFB16475.1"/>
    </source>
</evidence>
<evidence type="ECO:0000256" key="2">
    <source>
        <dbReference type="ARBA" id="ARBA00022517"/>
    </source>
</evidence>
<organism evidence="7 8">
    <name type="scientific">Urinicoccus massiliensis</name>
    <dbReference type="NCBI Taxonomy" id="1723382"/>
    <lineage>
        <taxon>Bacteria</taxon>
        <taxon>Bacillati</taxon>
        <taxon>Bacillota</taxon>
        <taxon>Tissierellia</taxon>
        <taxon>Tissierellales</taxon>
        <taxon>Peptoniphilaceae</taxon>
        <taxon>Urinicoccus</taxon>
    </lineage>
</organism>
<dbReference type="GO" id="GO:0004518">
    <property type="term" value="F:nuclease activity"/>
    <property type="evidence" value="ECO:0007669"/>
    <property type="project" value="UniProtKB-KW"/>
</dbReference>
<name>A0A8H2MF34_9FIRM</name>
<comment type="function">
    <text evidence="5">Could be a nuclease involved in processing of the 5'-end of pre-16S rRNA.</text>
</comment>
<keyword evidence="3 5" id="KW-0540">Nuclease</keyword>
<dbReference type="AlphaFoldDB" id="A0A8H2MF34"/>
<evidence type="ECO:0000256" key="5">
    <source>
        <dbReference type="HAMAP-Rule" id="MF_00651"/>
    </source>
</evidence>
<dbReference type="InterPro" id="IPR012337">
    <property type="entry name" value="RNaseH-like_sf"/>
</dbReference>
<keyword evidence="2 5" id="KW-0690">Ribosome biogenesis</keyword>
<dbReference type="Proteomes" id="UP000377798">
    <property type="component" value="Unassembled WGS sequence"/>
</dbReference>
<dbReference type="PANTHER" id="PTHR33317">
    <property type="entry name" value="POLYNUCLEOTIDYL TRANSFERASE, RIBONUCLEASE H-LIKE SUPERFAMILY PROTEIN"/>
    <property type="match status" value="1"/>
</dbReference>
<protein>
    <recommendedName>
        <fullName evidence="5">Putative pre-16S rRNA nuclease</fullName>
        <ecNumber evidence="5">3.1.-.-</ecNumber>
    </recommendedName>
</protein>
<dbReference type="Gene3D" id="3.30.420.140">
    <property type="entry name" value="YqgF/RNase H-like domain"/>
    <property type="match status" value="1"/>
</dbReference>
<evidence type="ECO:0000256" key="4">
    <source>
        <dbReference type="ARBA" id="ARBA00022801"/>
    </source>
</evidence>
<dbReference type="PANTHER" id="PTHR33317:SF4">
    <property type="entry name" value="POLYNUCLEOTIDYL TRANSFERASE, RIBONUCLEASE H-LIKE SUPERFAMILY PROTEIN"/>
    <property type="match status" value="1"/>
</dbReference>
<comment type="caution">
    <text evidence="7">The sequence shown here is derived from an EMBL/GenBank/DDBJ whole genome shotgun (WGS) entry which is preliminary data.</text>
</comment>
<comment type="similarity">
    <text evidence="5">Belongs to the YqgF HJR family.</text>
</comment>
<dbReference type="InterPro" id="IPR037027">
    <property type="entry name" value="YqgF/RNaseH-like_dom_sf"/>
</dbReference>
<dbReference type="EC" id="3.1.-.-" evidence="5"/>
<dbReference type="NCBIfam" id="TIGR00250">
    <property type="entry name" value="RNAse_H_YqgF"/>
    <property type="match status" value="1"/>
</dbReference>
<comment type="subcellular location">
    <subcellularLocation>
        <location evidence="5">Cytoplasm</location>
    </subcellularLocation>
</comment>
<feature type="domain" description="YqgF/RNase H-like" evidence="6">
    <location>
        <begin position="2"/>
        <end position="102"/>
    </location>
</feature>
<dbReference type="Pfam" id="PF03652">
    <property type="entry name" value="RuvX"/>
    <property type="match status" value="1"/>
</dbReference>
<dbReference type="EMBL" id="CAACYI010000001">
    <property type="protein sequence ID" value="VFB16475.1"/>
    <property type="molecule type" value="Genomic_DNA"/>
</dbReference>
<evidence type="ECO:0000256" key="3">
    <source>
        <dbReference type="ARBA" id="ARBA00022722"/>
    </source>
</evidence>
<sequence length="141" mass="15899">MMRVLGLDVGDVRIGIAVSDPTALVASAYKTLVRTSKWKDVEEVRSIIEDLKVDRVVVGLPKNMNNSLGPQGKKVQKFVNALKHNYPLDLVYVDERLTTVSAERILIEADVSRKNRKKVVDQVAATYILQQYLDMQKNTED</sequence>
<dbReference type="RefSeq" id="WP_034440121.1">
    <property type="nucleotide sequence ID" value="NZ_CAACYI010000001.1"/>
</dbReference>
<gene>
    <name evidence="7" type="primary">yrrK</name>
    <name evidence="7" type="ORF">NCTC13150_01004</name>
</gene>
<dbReference type="InterPro" id="IPR005227">
    <property type="entry name" value="YqgF"/>
</dbReference>
<dbReference type="GO" id="GO:0000967">
    <property type="term" value="P:rRNA 5'-end processing"/>
    <property type="evidence" value="ECO:0007669"/>
    <property type="project" value="UniProtKB-UniRule"/>
</dbReference>
<evidence type="ECO:0000313" key="8">
    <source>
        <dbReference type="Proteomes" id="UP000377798"/>
    </source>
</evidence>
<dbReference type="GO" id="GO:0005829">
    <property type="term" value="C:cytosol"/>
    <property type="evidence" value="ECO:0007669"/>
    <property type="project" value="TreeGrafter"/>
</dbReference>
<keyword evidence="1 5" id="KW-0963">Cytoplasm</keyword>
<keyword evidence="4 5" id="KW-0378">Hydrolase</keyword>
<dbReference type="GO" id="GO:0016788">
    <property type="term" value="F:hydrolase activity, acting on ester bonds"/>
    <property type="evidence" value="ECO:0007669"/>
    <property type="project" value="UniProtKB-UniRule"/>
</dbReference>
<dbReference type="CDD" id="cd16964">
    <property type="entry name" value="YqgF"/>
    <property type="match status" value="1"/>
</dbReference>
<dbReference type="SMART" id="SM00732">
    <property type="entry name" value="YqgFc"/>
    <property type="match status" value="1"/>
</dbReference>
<proteinExistence type="inferred from homology"/>
<keyword evidence="8" id="KW-1185">Reference proteome</keyword>
<accession>A0A8H2MF34</accession>
<dbReference type="SUPFAM" id="SSF53098">
    <property type="entry name" value="Ribonuclease H-like"/>
    <property type="match status" value="1"/>
</dbReference>
<evidence type="ECO:0000259" key="6">
    <source>
        <dbReference type="SMART" id="SM00732"/>
    </source>
</evidence>
<reference evidence="7 8" key="1">
    <citation type="submission" date="2019-02" db="EMBL/GenBank/DDBJ databases">
        <authorList>
            <consortium name="Pathogen Informatics"/>
        </authorList>
    </citation>
    <scope>NUCLEOTIDE SEQUENCE [LARGE SCALE GENOMIC DNA]</scope>
    <source>
        <strain evidence="7 8">3012STDY7089603</strain>
    </source>
</reference>
<dbReference type="HAMAP" id="MF_00651">
    <property type="entry name" value="Nuclease_YqgF"/>
    <property type="match status" value="1"/>
</dbReference>
<evidence type="ECO:0000256" key="1">
    <source>
        <dbReference type="ARBA" id="ARBA00022490"/>
    </source>
</evidence>
<dbReference type="InterPro" id="IPR006641">
    <property type="entry name" value="YqgF/RNaseH-like_dom"/>
</dbReference>